<dbReference type="GO" id="GO:0005886">
    <property type="term" value="C:plasma membrane"/>
    <property type="evidence" value="ECO:0007669"/>
    <property type="project" value="TreeGrafter"/>
</dbReference>
<dbReference type="PANTHER" id="PTHR34821">
    <property type="entry name" value="INNER MEMBRANE PROTEIN YDCZ"/>
    <property type="match status" value="1"/>
</dbReference>
<feature type="transmembrane region" description="Helical" evidence="1">
    <location>
        <begin position="38"/>
        <end position="59"/>
    </location>
</feature>
<dbReference type="RefSeq" id="WP_192525447.1">
    <property type="nucleotide sequence ID" value="NZ_JACZOI010000495.1"/>
</dbReference>
<comment type="caution">
    <text evidence="2">The sequence shown here is derived from an EMBL/GenBank/DDBJ whole genome shotgun (WGS) entry which is preliminary data.</text>
</comment>
<protein>
    <submittedName>
        <fullName evidence="2">DMT family transporter</fullName>
    </submittedName>
</protein>
<sequence>QVSSVLAAALISFFVGTLGLLALTLSQREFPGLAALRGLSWWHWCGGFLGMFFIFIAAFAAPRIGALMFMVLVLAGQLGMAMSLDHFGWAGFREAPISALKLGGLALIGAGIWMIRKG</sequence>
<dbReference type="EMBL" id="JACZOI010000495">
    <property type="protein sequence ID" value="MBE0981062.1"/>
    <property type="molecule type" value="Genomic_DNA"/>
</dbReference>
<keyword evidence="1" id="KW-1133">Transmembrane helix</keyword>
<evidence type="ECO:0000313" key="2">
    <source>
        <dbReference type="EMBL" id="MBE0981062.1"/>
    </source>
</evidence>
<proteinExistence type="predicted"/>
<dbReference type="InterPro" id="IPR006750">
    <property type="entry name" value="YdcZ"/>
</dbReference>
<organism evidence="2 3">
    <name type="scientific">Escherichia coli</name>
    <dbReference type="NCBI Taxonomy" id="562"/>
    <lineage>
        <taxon>Bacteria</taxon>
        <taxon>Pseudomonadati</taxon>
        <taxon>Pseudomonadota</taxon>
        <taxon>Gammaproteobacteria</taxon>
        <taxon>Enterobacterales</taxon>
        <taxon>Enterobacteriaceae</taxon>
        <taxon>Escherichia</taxon>
    </lineage>
</organism>
<accession>A0AAP1RBD7</accession>
<name>A0AAP1RBD7_ECOLX</name>
<dbReference type="Proteomes" id="UP000640866">
    <property type="component" value="Unassembled WGS sequence"/>
</dbReference>
<keyword evidence="1" id="KW-0472">Membrane</keyword>
<dbReference type="Pfam" id="PF04657">
    <property type="entry name" value="DMT_YdcZ"/>
    <property type="match status" value="1"/>
</dbReference>
<evidence type="ECO:0000256" key="1">
    <source>
        <dbReference type="SAM" id="Phobius"/>
    </source>
</evidence>
<feature type="non-terminal residue" evidence="2">
    <location>
        <position position="1"/>
    </location>
</feature>
<reference evidence="2" key="1">
    <citation type="submission" date="2020-09" db="EMBL/GenBank/DDBJ databases">
        <title>Emerging polyconal dissemination of OXA-244-producing E. coli in France.</title>
        <authorList>
            <person name="Emeraud C."/>
            <person name="Girlich D."/>
            <person name="Bonnin R.A."/>
            <person name="Jousset A.B."/>
            <person name="Naas T."/>
            <person name="Dortet L."/>
        </authorList>
    </citation>
    <scope>NUCLEOTIDE SEQUENCE</scope>
    <source>
        <strain evidence="2">225E3</strain>
    </source>
</reference>
<dbReference type="AlphaFoldDB" id="A0AAP1RBD7"/>
<gene>
    <name evidence="2" type="ORF">IH772_28430</name>
</gene>
<feature type="transmembrane region" description="Helical" evidence="1">
    <location>
        <begin position="96"/>
        <end position="115"/>
    </location>
</feature>
<dbReference type="PANTHER" id="PTHR34821:SF2">
    <property type="entry name" value="INNER MEMBRANE PROTEIN YDCZ"/>
    <property type="match status" value="1"/>
</dbReference>
<evidence type="ECO:0000313" key="3">
    <source>
        <dbReference type="Proteomes" id="UP000640866"/>
    </source>
</evidence>
<keyword evidence="1" id="KW-0812">Transmembrane</keyword>
<feature type="transmembrane region" description="Helical" evidence="1">
    <location>
        <begin position="66"/>
        <end position="84"/>
    </location>
</feature>